<name>A0ABY1CDQ3_9FIRM</name>
<proteinExistence type="inferred from homology"/>
<keyword evidence="2" id="KW-0677">Repeat</keyword>
<dbReference type="EMBL" id="LT630003">
    <property type="protein sequence ID" value="SET96139.1"/>
    <property type="molecule type" value="Genomic_DNA"/>
</dbReference>
<dbReference type="InterPro" id="IPR017853">
    <property type="entry name" value="GH"/>
</dbReference>
<evidence type="ECO:0000256" key="6">
    <source>
        <dbReference type="SAM" id="MobiDB-lite"/>
    </source>
</evidence>
<keyword evidence="3" id="KW-0378">Hydrolase</keyword>
<accession>A0ABY1CDQ3</accession>
<dbReference type="CDD" id="cd06414">
    <property type="entry name" value="GH25_LytC-like"/>
    <property type="match status" value="1"/>
</dbReference>
<dbReference type="InterPro" id="IPR018337">
    <property type="entry name" value="Cell_wall/Cho-bd_repeat"/>
</dbReference>
<evidence type="ECO:0000256" key="1">
    <source>
        <dbReference type="ARBA" id="ARBA00010646"/>
    </source>
</evidence>
<feature type="repeat" description="Cell wall-binding" evidence="5">
    <location>
        <begin position="491"/>
        <end position="510"/>
    </location>
</feature>
<evidence type="ECO:0000256" key="5">
    <source>
        <dbReference type="PROSITE-ProRule" id="PRU00591"/>
    </source>
</evidence>
<dbReference type="PANTHER" id="PTHR34135:SF2">
    <property type="entry name" value="LYSOZYME"/>
    <property type="match status" value="1"/>
</dbReference>
<sequence>MRHKKLGIRFAAAALCAFMGMSAGFGPAMNSWAAGYEKVNGHYQLANGTVIEQVIARGIDVSRWQGNVNWAAVAEDDVSFVMLGTRSKGIVDPYFHTNVQGASAAGLKVGAYIYSLATTPDMAREEADFVLSLVKDYPISFPIAFDAEDSATLGTLPPAQVSEIINAFCQRIADAGYYPIVYANDYWLSNKIDLSNMPYDVWVARYEAKHVYANPIMWQVTSTGSINGINGNVDIDFLYKDLTPKLPGNMWRTIGGKTYYYQNYSIQKNTWVNDGSGWFYMNEEGLTATGWFDKDGLRYYLDETSGRMNTGWKQLTDKWYFFNQSGSMNTGWLTDNGSRYYLGSDGTMATGWQELNGQYYYLDPSSGKMATGWKNLNNKWYFLQESGVMSTGWLDNNGARYYLNNDGSMATGWHTDGSSKYYLAGNGAVSTGWQLIDNSWYFFNQSGAMTTGWINPDGSWYYIGNDGKMQSGWLEERGAKYYLSASSGKMTVGWRQVDGYWYYFGGSGAMATGMTQVGGQQYYLNPADGKMAASATFVLDGVSYTADANGVCTVTPQTTTGQTEGNSTESQAGQTGQTGTETAPTDSATNQTKEIGPGIH</sequence>
<evidence type="ECO:0000256" key="2">
    <source>
        <dbReference type="ARBA" id="ARBA00022737"/>
    </source>
</evidence>
<feature type="repeat" description="Cell wall-binding" evidence="5">
    <location>
        <begin position="349"/>
        <end position="368"/>
    </location>
</feature>
<feature type="region of interest" description="Disordered" evidence="6">
    <location>
        <begin position="556"/>
        <end position="600"/>
    </location>
</feature>
<feature type="repeat" description="Cell wall-binding" evidence="5">
    <location>
        <begin position="390"/>
        <end position="409"/>
    </location>
</feature>
<comment type="similarity">
    <text evidence="1">Belongs to the glycosyl hydrolase 25 family.</text>
</comment>
<dbReference type="SUPFAM" id="SSF51445">
    <property type="entry name" value="(Trans)glycosidases"/>
    <property type="match status" value="1"/>
</dbReference>
<dbReference type="Pfam" id="PF01473">
    <property type="entry name" value="Choline_bind_1"/>
    <property type="match status" value="2"/>
</dbReference>
<dbReference type="RefSeq" id="WP_054790229.1">
    <property type="nucleotide sequence ID" value="NZ_LT630003.1"/>
</dbReference>
<feature type="compositionally biased region" description="Polar residues" evidence="6">
    <location>
        <begin position="584"/>
        <end position="593"/>
    </location>
</feature>
<gene>
    <name evidence="8" type="ORF">SAMN02745906_3443</name>
</gene>
<reference evidence="8 9" key="1">
    <citation type="submission" date="2016-10" db="EMBL/GenBank/DDBJ databases">
        <authorList>
            <person name="Varghese N."/>
            <person name="Submissions S."/>
        </authorList>
    </citation>
    <scope>NUCLEOTIDE SEQUENCE [LARGE SCALE GENOMIC DNA]</scope>
    <source>
        <strain evidence="8 9">ATCC 19403</strain>
    </source>
</reference>
<evidence type="ECO:0000256" key="7">
    <source>
        <dbReference type="SAM" id="SignalP"/>
    </source>
</evidence>
<organism evidence="8 9">
    <name type="scientific">Lacrimispora sphenoides JCM 1415</name>
    <dbReference type="NCBI Taxonomy" id="1297793"/>
    <lineage>
        <taxon>Bacteria</taxon>
        <taxon>Bacillati</taxon>
        <taxon>Bacillota</taxon>
        <taxon>Clostridia</taxon>
        <taxon>Lachnospirales</taxon>
        <taxon>Lachnospiraceae</taxon>
        <taxon>Lacrimispora</taxon>
    </lineage>
</organism>
<feature type="repeat" description="Cell wall-binding" evidence="5">
    <location>
        <begin position="329"/>
        <end position="348"/>
    </location>
</feature>
<dbReference type="SMART" id="SM00641">
    <property type="entry name" value="Glyco_25"/>
    <property type="match status" value="1"/>
</dbReference>
<feature type="repeat" description="Cell wall-binding" evidence="5">
    <location>
        <begin position="430"/>
        <end position="449"/>
    </location>
</feature>
<dbReference type="PROSITE" id="PS51170">
    <property type="entry name" value="CW"/>
    <property type="match status" value="8"/>
</dbReference>
<evidence type="ECO:0000313" key="9">
    <source>
        <dbReference type="Proteomes" id="UP000198970"/>
    </source>
</evidence>
<dbReference type="PROSITE" id="PS51904">
    <property type="entry name" value="GLYCOSYL_HYDROL_F25_2"/>
    <property type="match status" value="1"/>
</dbReference>
<feature type="repeat" description="Cell wall-binding" evidence="5">
    <location>
        <begin position="309"/>
        <end position="328"/>
    </location>
</feature>
<evidence type="ECO:0000313" key="8">
    <source>
        <dbReference type="EMBL" id="SET96139.1"/>
    </source>
</evidence>
<dbReference type="Gene3D" id="2.10.270.10">
    <property type="entry name" value="Cholin Binding"/>
    <property type="match status" value="6"/>
</dbReference>
<feature type="repeat" description="Cell wall-binding" evidence="5">
    <location>
        <begin position="370"/>
        <end position="389"/>
    </location>
</feature>
<dbReference type="Proteomes" id="UP000198970">
    <property type="component" value="Chromosome I"/>
</dbReference>
<keyword evidence="9" id="KW-1185">Reference proteome</keyword>
<protein>
    <submittedName>
        <fullName evidence="8">Glucan-binding domain-containing protein (YG repeat)</fullName>
    </submittedName>
</protein>
<feature type="chain" id="PRO_5046406315" evidence="7">
    <location>
        <begin position="24"/>
        <end position="600"/>
    </location>
</feature>
<dbReference type="PANTHER" id="PTHR34135">
    <property type="entry name" value="LYSOZYME"/>
    <property type="match status" value="1"/>
</dbReference>
<dbReference type="InterPro" id="IPR018077">
    <property type="entry name" value="Glyco_hydro_fam25_subgr"/>
</dbReference>
<dbReference type="Pfam" id="PF01183">
    <property type="entry name" value="Glyco_hydro_25"/>
    <property type="match status" value="1"/>
</dbReference>
<feature type="repeat" description="Cell wall-binding" evidence="5">
    <location>
        <begin position="450"/>
        <end position="469"/>
    </location>
</feature>
<dbReference type="InterPro" id="IPR002053">
    <property type="entry name" value="Glyco_hydro_25"/>
</dbReference>
<feature type="compositionally biased region" description="Low complexity" evidence="6">
    <location>
        <begin position="556"/>
        <end position="583"/>
    </location>
</feature>
<evidence type="ECO:0000256" key="3">
    <source>
        <dbReference type="ARBA" id="ARBA00022801"/>
    </source>
</evidence>
<keyword evidence="7" id="KW-0732">Signal</keyword>
<keyword evidence="4" id="KW-0326">Glycosidase</keyword>
<dbReference type="SUPFAM" id="SSF69360">
    <property type="entry name" value="Cell wall binding repeat"/>
    <property type="match status" value="2"/>
</dbReference>
<feature type="signal peptide" evidence="7">
    <location>
        <begin position="1"/>
        <end position="23"/>
    </location>
</feature>
<dbReference type="Pfam" id="PF19127">
    <property type="entry name" value="Choline_bind_3"/>
    <property type="match status" value="4"/>
</dbReference>
<evidence type="ECO:0000256" key="4">
    <source>
        <dbReference type="ARBA" id="ARBA00023295"/>
    </source>
</evidence>
<dbReference type="Gene3D" id="3.20.20.80">
    <property type="entry name" value="Glycosidases"/>
    <property type="match status" value="1"/>
</dbReference>